<evidence type="ECO:0000313" key="4">
    <source>
        <dbReference type="Proteomes" id="UP000001744"/>
    </source>
</evidence>
<gene>
    <name evidence="3" type="primary">mug95</name>
    <name evidence="2" type="ORF">SJAG_04780</name>
</gene>
<dbReference type="JaponicusDB" id="SJAG_04780">
    <property type="gene designation" value="mug95"/>
</dbReference>
<accession>B6K7R3</accession>
<evidence type="ECO:0000256" key="1">
    <source>
        <dbReference type="SAM" id="MobiDB-lite"/>
    </source>
</evidence>
<feature type="region of interest" description="Disordered" evidence="1">
    <location>
        <begin position="36"/>
        <end position="59"/>
    </location>
</feature>
<dbReference type="VEuPathDB" id="FungiDB:SJAG_04780"/>
<proteinExistence type="predicted"/>
<reference evidence="2 4" key="1">
    <citation type="journal article" date="2011" name="Science">
        <title>Comparative functional genomics of the fission yeasts.</title>
        <authorList>
            <person name="Rhind N."/>
            <person name="Chen Z."/>
            <person name="Yassour M."/>
            <person name="Thompson D.A."/>
            <person name="Haas B.J."/>
            <person name="Habib N."/>
            <person name="Wapinski I."/>
            <person name="Roy S."/>
            <person name="Lin M.F."/>
            <person name="Heiman D.I."/>
            <person name="Young S.K."/>
            <person name="Furuya K."/>
            <person name="Guo Y."/>
            <person name="Pidoux A."/>
            <person name="Chen H.M."/>
            <person name="Robbertse B."/>
            <person name="Goldberg J.M."/>
            <person name="Aoki K."/>
            <person name="Bayne E.H."/>
            <person name="Berlin A.M."/>
            <person name="Desjardins C.A."/>
            <person name="Dobbs E."/>
            <person name="Dukaj L."/>
            <person name="Fan L."/>
            <person name="FitzGerald M.G."/>
            <person name="French C."/>
            <person name="Gujja S."/>
            <person name="Hansen K."/>
            <person name="Keifenheim D."/>
            <person name="Levin J.Z."/>
            <person name="Mosher R.A."/>
            <person name="Mueller C.A."/>
            <person name="Pfiffner J."/>
            <person name="Priest M."/>
            <person name="Russ C."/>
            <person name="Smialowska A."/>
            <person name="Swoboda P."/>
            <person name="Sykes S.M."/>
            <person name="Vaughn M."/>
            <person name="Vengrova S."/>
            <person name="Yoder R."/>
            <person name="Zeng Q."/>
            <person name="Allshire R."/>
            <person name="Baulcombe D."/>
            <person name="Birren B.W."/>
            <person name="Brown W."/>
            <person name="Ekwall K."/>
            <person name="Kellis M."/>
            <person name="Leatherwood J."/>
            <person name="Levin H."/>
            <person name="Margalit H."/>
            <person name="Martienssen R."/>
            <person name="Nieduszynski C.A."/>
            <person name="Spatafora J.W."/>
            <person name="Friedman N."/>
            <person name="Dalgaard J.Z."/>
            <person name="Baumann P."/>
            <person name="Niki H."/>
            <person name="Regev A."/>
            <person name="Nusbaum C."/>
        </authorList>
    </citation>
    <scope>NUCLEOTIDE SEQUENCE [LARGE SCALE GENOMIC DNA]</scope>
    <source>
        <strain evidence="4">yFS275 / FY16936</strain>
    </source>
</reference>
<dbReference type="RefSeq" id="XP_002175860.2">
    <property type="nucleotide sequence ID" value="XM_002175824.2"/>
</dbReference>
<dbReference type="AlphaFoldDB" id="B6K7R3"/>
<name>B6K7R3_SCHJY</name>
<keyword evidence="4" id="KW-1185">Reference proteome</keyword>
<organism evidence="2 4">
    <name type="scientific">Schizosaccharomyces japonicus (strain yFS275 / FY16936)</name>
    <name type="common">Fission yeast</name>
    <dbReference type="NCBI Taxonomy" id="402676"/>
    <lineage>
        <taxon>Eukaryota</taxon>
        <taxon>Fungi</taxon>
        <taxon>Dikarya</taxon>
        <taxon>Ascomycota</taxon>
        <taxon>Taphrinomycotina</taxon>
        <taxon>Schizosaccharomycetes</taxon>
        <taxon>Schizosaccharomycetales</taxon>
        <taxon>Schizosaccharomycetaceae</taxon>
        <taxon>Schizosaccharomyces</taxon>
    </lineage>
</organism>
<evidence type="ECO:0000313" key="3">
    <source>
        <dbReference type="JaponicusDB" id="SJAG_04780"/>
    </source>
</evidence>
<dbReference type="EMBL" id="KE651168">
    <property type="protein sequence ID" value="EEB09567.2"/>
    <property type="molecule type" value="Genomic_DNA"/>
</dbReference>
<dbReference type="HOGENOM" id="CLU_1678957_0_0_1"/>
<dbReference type="GeneID" id="7049365"/>
<dbReference type="Proteomes" id="UP000001744">
    <property type="component" value="Unassembled WGS sequence"/>
</dbReference>
<protein>
    <submittedName>
        <fullName evidence="2">Uncharacterized protein</fullName>
    </submittedName>
</protein>
<evidence type="ECO:0000313" key="2">
    <source>
        <dbReference type="EMBL" id="EEB09567.2"/>
    </source>
</evidence>
<sequence>MGFYPLKKKGVCYTPEQWLHYSNYKMNEQEILERRFAKRETRHRSRPLPSTPVESRRQRIIAPVPQKAKHVHRKPCPPQNIEKDVNRHATGKQQLVSEQSSKGLISSCSISLALFRKYPILAYASFVGAVTLFTKNKWTIAALSFITGYVYSAFSSS</sequence>